<dbReference type="AlphaFoldDB" id="A0A4Z2CM12"/>
<reference evidence="3 4" key="1">
    <citation type="submission" date="2019-03" db="EMBL/GenBank/DDBJ databases">
        <title>An improved genome assembly of the fluke Schistosoma japonicum.</title>
        <authorList>
            <person name="Hu W."/>
            <person name="Luo F."/>
            <person name="Yin M."/>
            <person name="Mo X."/>
            <person name="Sun C."/>
            <person name="Wu Q."/>
            <person name="Zhu B."/>
            <person name="Xiang M."/>
            <person name="Wang J."/>
            <person name="Wang Y."/>
            <person name="Zhang T."/>
            <person name="Xu B."/>
            <person name="Zheng H."/>
            <person name="Feng Z."/>
        </authorList>
    </citation>
    <scope>NUCLEOTIDE SEQUENCE [LARGE SCALE GENOMIC DNA]</scope>
    <source>
        <strain evidence="3">HuSjv2</strain>
        <tissue evidence="3">Worms</tissue>
    </source>
</reference>
<proteinExistence type="predicted"/>
<dbReference type="Proteomes" id="UP000311919">
    <property type="component" value="Unassembled WGS sequence"/>
</dbReference>
<gene>
    <name evidence="3" type="ORF">EWB00_009710</name>
</gene>
<feature type="signal peptide" evidence="2">
    <location>
        <begin position="1"/>
        <end position="18"/>
    </location>
</feature>
<sequence>MNIALALLFILQLHSIQLQLNSDIDKSADRNTHNNQNNTETKNDGKSVNPLSQINKTFQSIHYAKELLYEIMMLKEKLLQSRRQLERINTTFANLLNAISQLIELYSTRENFNNWKDQMTQIYTNTENIGIWMEEMKPIYTIMENYENVMKQLNEMNSFNKILPKVIGQTIQLHTILENLREAFQQQNKKKKLKSIPLPDTEKVILAMEAMKGVYKLPENLEMVMKHLNEVNSTFLQINTTVTILQNYLDQQNMMKNITEKIEKAMDQLNEPINLLNNSLDQLDGVYLITENLEIVMKQLNEAMNLLNGLNTIEKNISEDI</sequence>
<name>A0A4Z2CM12_SCHJA</name>
<dbReference type="EMBL" id="SKCS01000610">
    <property type="protein sequence ID" value="TNN05080.1"/>
    <property type="molecule type" value="Genomic_DNA"/>
</dbReference>
<protein>
    <submittedName>
        <fullName evidence="3">Uncharacterized protein</fullName>
    </submittedName>
</protein>
<organism evidence="3 4">
    <name type="scientific">Schistosoma japonicum</name>
    <name type="common">Blood fluke</name>
    <dbReference type="NCBI Taxonomy" id="6182"/>
    <lineage>
        <taxon>Eukaryota</taxon>
        <taxon>Metazoa</taxon>
        <taxon>Spiralia</taxon>
        <taxon>Lophotrochozoa</taxon>
        <taxon>Platyhelminthes</taxon>
        <taxon>Trematoda</taxon>
        <taxon>Digenea</taxon>
        <taxon>Strigeidida</taxon>
        <taxon>Schistosomatoidea</taxon>
        <taxon>Schistosomatidae</taxon>
        <taxon>Schistosoma</taxon>
    </lineage>
</organism>
<comment type="caution">
    <text evidence="3">The sequence shown here is derived from an EMBL/GenBank/DDBJ whole genome shotgun (WGS) entry which is preliminary data.</text>
</comment>
<keyword evidence="2" id="KW-0732">Signal</keyword>
<accession>A0A4Z2CM12</accession>
<evidence type="ECO:0000256" key="1">
    <source>
        <dbReference type="SAM" id="MobiDB-lite"/>
    </source>
</evidence>
<evidence type="ECO:0000313" key="4">
    <source>
        <dbReference type="Proteomes" id="UP000311919"/>
    </source>
</evidence>
<keyword evidence="4" id="KW-1185">Reference proteome</keyword>
<evidence type="ECO:0000313" key="3">
    <source>
        <dbReference type="EMBL" id="TNN05080.1"/>
    </source>
</evidence>
<feature type="region of interest" description="Disordered" evidence="1">
    <location>
        <begin position="27"/>
        <end position="50"/>
    </location>
</feature>
<evidence type="ECO:0000256" key="2">
    <source>
        <dbReference type="SAM" id="SignalP"/>
    </source>
</evidence>
<feature type="chain" id="PRO_5021204074" evidence="2">
    <location>
        <begin position="19"/>
        <end position="321"/>
    </location>
</feature>